<gene>
    <name evidence="1" type="ORF">DPX16_5011</name>
</gene>
<evidence type="ECO:0000313" key="2">
    <source>
        <dbReference type="Proteomes" id="UP000281406"/>
    </source>
</evidence>
<dbReference type="EMBL" id="RJVU01003789">
    <property type="protein sequence ID" value="ROL54982.1"/>
    <property type="molecule type" value="Genomic_DNA"/>
</dbReference>
<dbReference type="Proteomes" id="UP000281406">
    <property type="component" value="Unassembled WGS sequence"/>
</dbReference>
<dbReference type="AlphaFoldDB" id="A0A3N0Z9J0"/>
<name>A0A3N0Z9J0_ANAGA</name>
<accession>A0A3N0Z9J0</accession>
<comment type="caution">
    <text evidence="1">The sequence shown here is derived from an EMBL/GenBank/DDBJ whole genome shotgun (WGS) entry which is preliminary data.</text>
</comment>
<reference evidence="1 2" key="1">
    <citation type="submission" date="2018-10" db="EMBL/GenBank/DDBJ databases">
        <title>Genome assembly for a Yunnan-Guizhou Plateau 3E fish, Anabarilius grahami (Regan), and its evolutionary and genetic applications.</title>
        <authorList>
            <person name="Jiang W."/>
        </authorList>
    </citation>
    <scope>NUCLEOTIDE SEQUENCE [LARGE SCALE GENOMIC DNA]</scope>
    <source>
        <strain evidence="1">AG-KIZ</strain>
        <tissue evidence="1">Muscle</tissue>
    </source>
</reference>
<proteinExistence type="predicted"/>
<protein>
    <submittedName>
        <fullName evidence="1">Uncharacterized protein</fullName>
    </submittedName>
</protein>
<evidence type="ECO:0000313" key="1">
    <source>
        <dbReference type="EMBL" id="ROL54982.1"/>
    </source>
</evidence>
<sequence>MTAAEKFTSADVACACDRCLVAQKLTKQQSRKKEMWKVTQQPMWRWRLGAAHVPNEVPPEFGPGGRSLFRAQGSALKFAGSTPAAGGDAHASLCTFGPLAVTFRLALRTFGAAYLHGRSRGRGLRGDGAQQVIALPQEVAAAAQPETALPEDHASASGLGGSRSLIVLQLGKVRRVAIGDELWRESHSSVKV</sequence>
<organism evidence="1 2">
    <name type="scientific">Anabarilius grahami</name>
    <name type="common">Kanglang fish</name>
    <name type="synonym">Barilius grahami</name>
    <dbReference type="NCBI Taxonomy" id="495550"/>
    <lineage>
        <taxon>Eukaryota</taxon>
        <taxon>Metazoa</taxon>
        <taxon>Chordata</taxon>
        <taxon>Craniata</taxon>
        <taxon>Vertebrata</taxon>
        <taxon>Euteleostomi</taxon>
        <taxon>Actinopterygii</taxon>
        <taxon>Neopterygii</taxon>
        <taxon>Teleostei</taxon>
        <taxon>Ostariophysi</taxon>
        <taxon>Cypriniformes</taxon>
        <taxon>Xenocyprididae</taxon>
        <taxon>Xenocypridinae</taxon>
        <taxon>Xenocypridinae incertae sedis</taxon>
        <taxon>Anabarilius</taxon>
    </lineage>
</organism>
<keyword evidence="2" id="KW-1185">Reference proteome</keyword>